<name>A0A4P6UKN2_9BURK</name>
<evidence type="ECO:0000313" key="3">
    <source>
        <dbReference type="Proteomes" id="UP000292939"/>
    </source>
</evidence>
<evidence type="ECO:0000256" key="1">
    <source>
        <dbReference type="SAM" id="MobiDB-lite"/>
    </source>
</evidence>
<feature type="region of interest" description="Disordered" evidence="1">
    <location>
        <begin position="1"/>
        <end position="22"/>
    </location>
</feature>
<dbReference type="Gene3D" id="1.20.5.300">
    <property type="match status" value="1"/>
</dbReference>
<reference evidence="2 3" key="1">
    <citation type="submission" date="2018-07" db="EMBL/GenBank/DDBJ databases">
        <title>Exploring interactions and the metabolic potential of the ultra-small soil bacteria Hylemonella gracilis.</title>
        <authorList>
            <person name="Tyc O."/>
            <person name="Kulkarni P."/>
            <person name="Gawehns F."/>
            <person name="Hundscheid M."/>
            <person name="Zweers H."/>
            <person name="Garbeva P."/>
        </authorList>
    </citation>
    <scope>NUCLEOTIDE SEQUENCE [LARGE SCALE GENOMIC DNA]</scope>
    <source>
        <strain evidence="2 3">NS1</strain>
    </source>
</reference>
<feature type="compositionally biased region" description="Basic and acidic residues" evidence="1">
    <location>
        <begin position="75"/>
        <end position="85"/>
    </location>
</feature>
<accession>A0A4P6UKN2</accession>
<sequence length="85" mass="9904">MQDDHARDPSEPAPHTPGHRLDELEIKASYAEDLLEQLNLAVYRQQQQIENLQGQIEHLRKQLPDRDPATGTAQRDTREERPPHY</sequence>
<dbReference type="Proteomes" id="UP000292939">
    <property type="component" value="Chromosome"/>
</dbReference>
<feature type="region of interest" description="Disordered" evidence="1">
    <location>
        <begin position="59"/>
        <end position="85"/>
    </location>
</feature>
<dbReference type="AlphaFoldDB" id="A0A4P6UKN2"/>
<proteinExistence type="predicted"/>
<dbReference type="PANTHER" id="PTHR36508:SF1">
    <property type="entry name" value="PROTEIN SLYX"/>
    <property type="match status" value="1"/>
</dbReference>
<dbReference type="KEGG" id="hgr:DW355_03360"/>
<dbReference type="RefSeq" id="WP_131277950.1">
    <property type="nucleotide sequence ID" value="NZ_CP031395.1"/>
</dbReference>
<dbReference type="InterPro" id="IPR007236">
    <property type="entry name" value="SlyX"/>
</dbReference>
<dbReference type="OrthoDB" id="5297107at2"/>
<organism evidence="2 3">
    <name type="scientific">Hylemonella gracilis</name>
    <dbReference type="NCBI Taxonomy" id="80880"/>
    <lineage>
        <taxon>Bacteria</taxon>
        <taxon>Pseudomonadati</taxon>
        <taxon>Pseudomonadota</taxon>
        <taxon>Betaproteobacteria</taxon>
        <taxon>Burkholderiales</taxon>
        <taxon>Comamonadaceae</taxon>
        <taxon>Hylemonella</taxon>
    </lineage>
</organism>
<dbReference type="PANTHER" id="PTHR36508">
    <property type="entry name" value="PROTEIN SLYX"/>
    <property type="match status" value="1"/>
</dbReference>
<dbReference type="Pfam" id="PF04102">
    <property type="entry name" value="SlyX"/>
    <property type="match status" value="1"/>
</dbReference>
<evidence type="ECO:0000313" key="2">
    <source>
        <dbReference type="EMBL" id="QBK03941.1"/>
    </source>
</evidence>
<feature type="compositionally biased region" description="Basic and acidic residues" evidence="1">
    <location>
        <begin position="1"/>
        <end position="10"/>
    </location>
</feature>
<dbReference type="EMBL" id="CP031395">
    <property type="protein sequence ID" value="QBK03941.1"/>
    <property type="molecule type" value="Genomic_DNA"/>
</dbReference>
<feature type="compositionally biased region" description="Basic and acidic residues" evidence="1">
    <location>
        <begin position="59"/>
        <end position="68"/>
    </location>
</feature>
<gene>
    <name evidence="2" type="ORF">DW355_03360</name>
</gene>
<protein>
    <submittedName>
        <fullName evidence="2">SlyX protein</fullName>
    </submittedName>
</protein>